<dbReference type="GO" id="GO:0070403">
    <property type="term" value="F:NAD+ binding"/>
    <property type="evidence" value="ECO:0007669"/>
    <property type="project" value="InterPro"/>
</dbReference>
<name>A0AAU7DZ03_9MICO</name>
<dbReference type="PANTHER" id="PTHR21363:SF0">
    <property type="entry name" value="PREPHENATE DEHYDROGENASE [NADP(+)]"/>
    <property type="match status" value="1"/>
</dbReference>
<evidence type="ECO:0000313" key="5">
    <source>
        <dbReference type="EMBL" id="XBH22280.1"/>
    </source>
</evidence>
<dbReference type="SUPFAM" id="SSF51735">
    <property type="entry name" value="NAD(P)-binding Rossmann-fold domains"/>
    <property type="match status" value="1"/>
</dbReference>
<keyword evidence="3" id="KW-1133">Transmembrane helix</keyword>
<dbReference type="GO" id="GO:0008977">
    <property type="term" value="F:prephenate dehydrogenase (NAD+) activity"/>
    <property type="evidence" value="ECO:0007669"/>
    <property type="project" value="InterPro"/>
</dbReference>
<dbReference type="InterPro" id="IPR008927">
    <property type="entry name" value="6-PGluconate_DH-like_C_sf"/>
</dbReference>
<evidence type="ECO:0000256" key="1">
    <source>
        <dbReference type="ARBA" id="ARBA00007964"/>
    </source>
</evidence>
<dbReference type="Pfam" id="PF02153">
    <property type="entry name" value="PDH_N"/>
    <property type="match status" value="1"/>
</dbReference>
<dbReference type="InterPro" id="IPR003099">
    <property type="entry name" value="Prephen_DH"/>
</dbReference>
<dbReference type="PROSITE" id="PS51176">
    <property type="entry name" value="PDH_ADH"/>
    <property type="match status" value="1"/>
</dbReference>
<dbReference type="Gene3D" id="3.40.50.720">
    <property type="entry name" value="NAD(P)-binding Rossmann-like Domain"/>
    <property type="match status" value="1"/>
</dbReference>
<reference evidence="5" key="1">
    <citation type="submission" date="2024-02" db="EMBL/GenBank/DDBJ databases">
        <title>Tomenella chthoni gen. nov. sp. nov., a member of the family Jonesiaceae isolated from bat guano.</title>
        <authorList>
            <person name="Miller S.L."/>
            <person name="King J."/>
            <person name="Sankaranarayanan K."/>
            <person name="Lawson P.A."/>
        </authorList>
    </citation>
    <scope>NUCLEOTIDE SEQUENCE</scope>
    <source>
        <strain evidence="5">BS-20</strain>
    </source>
</reference>
<organism evidence="5">
    <name type="scientific">Jonesiaceae bacterium BS-20</name>
    <dbReference type="NCBI Taxonomy" id="3120821"/>
    <lineage>
        <taxon>Bacteria</taxon>
        <taxon>Bacillati</taxon>
        <taxon>Actinomycetota</taxon>
        <taxon>Actinomycetes</taxon>
        <taxon>Micrococcales</taxon>
        <taxon>Jonesiaceae</taxon>
    </lineage>
</organism>
<dbReference type="InterPro" id="IPR050812">
    <property type="entry name" value="Preph/Arog_dehydrog"/>
</dbReference>
<feature type="domain" description="Prephenate/arogenate dehydrogenase" evidence="4">
    <location>
        <begin position="24"/>
        <end position="324"/>
    </location>
</feature>
<dbReference type="GO" id="GO:0006571">
    <property type="term" value="P:tyrosine biosynthetic process"/>
    <property type="evidence" value="ECO:0007669"/>
    <property type="project" value="InterPro"/>
</dbReference>
<dbReference type="InterPro" id="IPR036291">
    <property type="entry name" value="NAD(P)-bd_dom_sf"/>
</dbReference>
<keyword evidence="2" id="KW-0560">Oxidoreductase</keyword>
<proteinExistence type="inferred from homology"/>
<dbReference type="InterPro" id="IPR046825">
    <property type="entry name" value="PDH_C"/>
</dbReference>
<sequence>MTTARATSANSEPSFVDSQRHGPLRVAVLGLGLIGGSVALGILAHQASSAGKLSVGADQATLAAVVGWDPDDQTRAAAAEQGIQIARTASAAVDNADLVVLCGPLKTLAATAREIAPHLRPRAMITDVGSVKSAVRRAMKDAGLNDRYVGAHPMAGMEVAGFSAARADLLRGATWALTVDDHTVAANVVTLLEFVTSVFAARVIVLDDHSHDAAAAIISHVPHVLAHALLGHAAMSAQRVVAQRLAAGSFRDGTRVARLNPARNQAMVEDNREAVISSLRLVMADLGALVSDLETGTNTAEFFNRALDWEPPRDSTGQVVEVDTVNWRQEILQLGAHGSLITGVTVVQAAPYTAVLAVERA</sequence>
<gene>
    <name evidence="5" type="ORF">V5R04_03360</name>
</gene>
<dbReference type="Pfam" id="PF20463">
    <property type="entry name" value="PDH_C"/>
    <property type="match status" value="1"/>
</dbReference>
<dbReference type="EMBL" id="CP146203">
    <property type="protein sequence ID" value="XBH22280.1"/>
    <property type="molecule type" value="Genomic_DNA"/>
</dbReference>
<keyword evidence="3" id="KW-0812">Transmembrane</keyword>
<keyword evidence="3" id="KW-0472">Membrane</keyword>
<dbReference type="AlphaFoldDB" id="A0AAU7DZ03"/>
<dbReference type="SUPFAM" id="SSF48179">
    <property type="entry name" value="6-phosphogluconate dehydrogenase C-terminal domain-like"/>
    <property type="match status" value="1"/>
</dbReference>
<feature type="transmembrane region" description="Helical" evidence="3">
    <location>
        <begin position="24"/>
        <end position="44"/>
    </location>
</feature>
<dbReference type="PANTHER" id="PTHR21363">
    <property type="entry name" value="PREPHENATE DEHYDROGENASE"/>
    <property type="match status" value="1"/>
</dbReference>
<evidence type="ECO:0000256" key="3">
    <source>
        <dbReference type="SAM" id="Phobius"/>
    </source>
</evidence>
<comment type="similarity">
    <text evidence="1">Belongs to the prephenate/arogenate dehydrogenase family.</text>
</comment>
<protein>
    <submittedName>
        <fullName evidence="5">Prephenate dehydrogenase/arogenate dehydrogenase family protein</fullName>
    </submittedName>
</protein>
<dbReference type="InterPro" id="IPR046826">
    <property type="entry name" value="PDH_N"/>
</dbReference>
<dbReference type="Gene3D" id="1.10.3660.10">
    <property type="entry name" value="6-phosphogluconate dehydrogenase C-terminal like domain"/>
    <property type="match status" value="1"/>
</dbReference>
<accession>A0AAU7DZ03</accession>
<evidence type="ECO:0000259" key="4">
    <source>
        <dbReference type="PROSITE" id="PS51176"/>
    </source>
</evidence>
<evidence type="ECO:0000256" key="2">
    <source>
        <dbReference type="ARBA" id="ARBA00023002"/>
    </source>
</evidence>
<dbReference type="GO" id="GO:0004665">
    <property type="term" value="F:prephenate dehydrogenase (NADP+) activity"/>
    <property type="evidence" value="ECO:0007669"/>
    <property type="project" value="InterPro"/>
</dbReference>